<evidence type="ECO:0000256" key="2">
    <source>
        <dbReference type="ARBA" id="ARBA00005336"/>
    </source>
</evidence>
<dbReference type="FunFam" id="3.20.20.300:FF:000001">
    <property type="entry name" value="Beta-hexosaminidase"/>
    <property type="match status" value="1"/>
</dbReference>
<dbReference type="Pfam" id="PF00933">
    <property type="entry name" value="Glyco_hydro_3"/>
    <property type="match status" value="1"/>
</dbReference>
<evidence type="ECO:0000256" key="9">
    <source>
        <dbReference type="ARBA" id="ARBA00023295"/>
    </source>
</evidence>
<evidence type="ECO:0000313" key="14">
    <source>
        <dbReference type="EMBL" id="VAW88281.1"/>
    </source>
</evidence>
<feature type="domain" description="Glycoside hydrolase family 3 N-terminal" evidence="13">
    <location>
        <begin position="17"/>
        <end position="297"/>
    </location>
</feature>
<keyword evidence="6 14" id="KW-0378">Hydrolase</keyword>
<dbReference type="InterPro" id="IPR036962">
    <property type="entry name" value="Glyco_hydro_3_N_sf"/>
</dbReference>
<dbReference type="GO" id="GO:0009254">
    <property type="term" value="P:peptidoglycan turnover"/>
    <property type="evidence" value="ECO:0007669"/>
    <property type="project" value="TreeGrafter"/>
</dbReference>
<dbReference type="GO" id="GO:0004563">
    <property type="term" value="F:beta-N-acetylhexosaminidase activity"/>
    <property type="evidence" value="ECO:0007669"/>
    <property type="project" value="UniProtKB-EC"/>
</dbReference>
<dbReference type="EMBL" id="UOFO01000143">
    <property type="protein sequence ID" value="VAW88281.1"/>
    <property type="molecule type" value="Genomic_DNA"/>
</dbReference>
<dbReference type="InterPro" id="IPR017853">
    <property type="entry name" value="GH"/>
</dbReference>
<organism evidence="14">
    <name type="scientific">hydrothermal vent metagenome</name>
    <dbReference type="NCBI Taxonomy" id="652676"/>
    <lineage>
        <taxon>unclassified sequences</taxon>
        <taxon>metagenomes</taxon>
        <taxon>ecological metagenomes</taxon>
    </lineage>
</organism>
<evidence type="ECO:0000256" key="1">
    <source>
        <dbReference type="ARBA" id="ARBA00001231"/>
    </source>
</evidence>
<dbReference type="EC" id="3.2.1.52" evidence="3"/>
<evidence type="ECO:0000256" key="11">
    <source>
        <dbReference type="ARBA" id="ARBA00023316"/>
    </source>
</evidence>
<dbReference type="NCBIfam" id="NF003740">
    <property type="entry name" value="PRK05337.1"/>
    <property type="match status" value="1"/>
</dbReference>
<dbReference type="GO" id="GO:0071555">
    <property type="term" value="P:cell wall organization"/>
    <property type="evidence" value="ECO:0007669"/>
    <property type="project" value="UniProtKB-KW"/>
</dbReference>
<keyword evidence="10" id="KW-0131">Cell cycle</keyword>
<dbReference type="PANTHER" id="PTHR30480:SF13">
    <property type="entry name" value="BETA-HEXOSAMINIDASE"/>
    <property type="match status" value="1"/>
</dbReference>
<dbReference type="GO" id="GO:0051301">
    <property type="term" value="P:cell division"/>
    <property type="evidence" value="ECO:0007669"/>
    <property type="project" value="UniProtKB-KW"/>
</dbReference>
<dbReference type="InterPro" id="IPR001764">
    <property type="entry name" value="Glyco_hydro_3_N"/>
</dbReference>
<evidence type="ECO:0000256" key="5">
    <source>
        <dbReference type="ARBA" id="ARBA00022618"/>
    </source>
</evidence>
<evidence type="ECO:0000259" key="13">
    <source>
        <dbReference type="Pfam" id="PF00933"/>
    </source>
</evidence>
<evidence type="ECO:0000256" key="12">
    <source>
        <dbReference type="ARBA" id="ARBA00037880"/>
    </source>
</evidence>
<keyword evidence="9 14" id="KW-0326">Glycosidase</keyword>
<keyword evidence="11" id="KW-0961">Cell wall biogenesis/degradation</keyword>
<keyword evidence="7" id="KW-0133">Cell shape</keyword>
<comment type="catalytic activity">
    <reaction evidence="1">
        <text>Hydrolysis of terminal non-reducing N-acetyl-D-hexosamine residues in N-acetyl-beta-D-hexosaminides.</text>
        <dbReference type="EC" id="3.2.1.52"/>
    </reaction>
</comment>
<dbReference type="PANTHER" id="PTHR30480">
    <property type="entry name" value="BETA-HEXOSAMINIDASE-RELATED"/>
    <property type="match status" value="1"/>
</dbReference>
<evidence type="ECO:0000256" key="4">
    <source>
        <dbReference type="ARBA" id="ARBA00022490"/>
    </source>
</evidence>
<dbReference type="SUPFAM" id="SSF51445">
    <property type="entry name" value="(Trans)glycosidases"/>
    <property type="match status" value="1"/>
</dbReference>
<comment type="pathway">
    <text evidence="12">Cell wall biogenesis; peptidoglycan recycling.</text>
</comment>
<evidence type="ECO:0000256" key="3">
    <source>
        <dbReference type="ARBA" id="ARBA00012663"/>
    </source>
</evidence>
<dbReference type="InterPro" id="IPR050226">
    <property type="entry name" value="NagZ_Beta-hexosaminidase"/>
</dbReference>
<name>A0A3B0Z9Q7_9ZZZZ</name>
<dbReference type="GO" id="GO:0005975">
    <property type="term" value="P:carbohydrate metabolic process"/>
    <property type="evidence" value="ECO:0007669"/>
    <property type="project" value="InterPro"/>
</dbReference>
<dbReference type="InterPro" id="IPR022956">
    <property type="entry name" value="Beta_hexosaminidase_bac"/>
</dbReference>
<sequence length="340" mass="37720">MRLGPVMVGISGMELLPEEKEFLAHSLVGGVILFTRNYESRGQLTQLVRQIHTIKTPPLLVAVDHEGGRVQRFREDFTELPPMRCLGDIFDTNPSQAKQFSRDLGWLMAAELRTTGIDFSFAPVLDLDYGVSQVIGDRAFHSDADAVSSLAQSFIEGMKKAGMAATGKHFPGHGAIEADSHQTIVVDERSYVDIAQYDILPFERLIKWGLAGIMPAHVIYPKVDNQPAGFSPFWLQQELRQRLNFQGVIFSDDLEMQGATAVGGYPERAAAALSAGCDMILVCNDPLAMFEVIDNLKYEIPPESARRLAGMHGLQGQTRSELEKLTLWKQVVEEISECKK</sequence>
<proteinExistence type="inferred from homology"/>
<dbReference type="GO" id="GO:0008360">
    <property type="term" value="P:regulation of cell shape"/>
    <property type="evidence" value="ECO:0007669"/>
    <property type="project" value="UniProtKB-KW"/>
</dbReference>
<keyword evidence="8" id="KW-0573">Peptidoglycan synthesis</keyword>
<dbReference type="GO" id="GO:0009252">
    <property type="term" value="P:peptidoglycan biosynthetic process"/>
    <property type="evidence" value="ECO:0007669"/>
    <property type="project" value="UniProtKB-KW"/>
</dbReference>
<dbReference type="HAMAP" id="MF_00364">
    <property type="entry name" value="NagZ"/>
    <property type="match status" value="1"/>
</dbReference>
<evidence type="ECO:0000256" key="6">
    <source>
        <dbReference type="ARBA" id="ARBA00022801"/>
    </source>
</evidence>
<evidence type="ECO:0000256" key="7">
    <source>
        <dbReference type="ARBA" id="ARBA00022960"/>
    </source>
</evidence>
<evidence type="ECO:0000256" key="8">
    <source>
        <dbReference type="ARBA" id="ARBA00022984"/>
    </source>
</evidence>
<keyword evidence="5" id="KW-0132">Cell division</keyword>
<dbReference type="Gene3D" id="3.20.20.300">
    <property type="entry name" value="Glycoside hydrolase, family 3, N-terminal domain"/>
    <property type="match status" value="1"/>
</dbReference>
<reference evidence="14" key="1">
    <citation type="submission" date="2018-06" db="EMBL/GenBank/DDBJ databases">
        <authorList>
            <person name="Zhirakovskaya E."/>
        </authorList>
    </citation>
    <scope>NUCLEOTIDE SEQUENCE</scope>
</reference>
<protein>
    <recommendedName>
        <fullName evidence="3">beta-N-acetylhexosaminidase</fullName>
        <ecNumber evidence="3">3.2.1.52</ecNumber>
    </recommendedName>
</protein>
<dbReference type="AlphaFoldDB" id="A0A3B0Z9Q7"/>
<accession>A0A3B0Z9Q7</accession>
<evidence type="ECO:0000256" key="10">
    <source>
        <dbReference type="ARBA" id="ARBA00023306"/>
    </source>
</evidence>
<comment type="similarity">
    <text evidence="2">Belongs to the glycosyl hydrolase 3 family.</text>
</comment>
<keyword evidence="4" id="KW-0963">Cytoplasm</keyword>
<gene>
    <name evidence="14" type="ORF">MNBD_GAMMA16-661</name>
</gene>